<reference evidence="2 3" key="1">
    <citation type="journal article" date="2014" name="PLoS Genet.">
        <title>Phylogenetically driven sequencing of extremely halophilic archaea reveals strategies for static and dynamic osmo-response.</title>
        <authorList>
            <person name="Becker E.A."/>
            <person name="Seitzer P.M."/>
            <person name="Tritt A."/>
            <person name="Larsen D."/>
            <person name="Krusor M."/>
            <person name="Yao A.I."/>
            <person name="Wu D."/>
            <person name="Madern D."/>
            <person name="Eisen J.A."/>
            <person name="Darling A.E."/>
            <person name="Facciotti M.T."/>
        </authorList>
    </citation>
    <scope>NUCLEOTIDE SEQUENCE [LARGE SCALE GENOMIC DNA]</scope>
    <source>
        <strain evidence="2 3">JCM 10990</strain>
    </source>
</reference>
<evidence type="ECO:0000313" key="2">
    <source>
        <dbReference type="EMBL" id="ELY99932.1"/>
    </source>
</evidence>
<feature type="compositionally biased region" description="Low complexity" evidence="1">
    <location>
        <begin position="429"/>
        <end position="443"/>
    </location>
</feature>
<dbReference type="AlphaFoldDB" id="M0APR8"/>
<gene>
    <name evidence="2" type="ORF">C482_09198</name>
</gene>
<evidence type="ECO:0000256" key="1">
    <source>
        <dbReference type="SAM" id="MobiDB-lite"/>
    </source>
</evidence>
<feature type="compositionally biased region" description="Low complexity" evidence="1">
    <location>
        <begin position="507"/>
        <end position="537"/>
    </location>
</feature>
<dbReference type="Proteomes" id="UP000011693">
    <property type="component" value="Unassembled WGS sequence"/>
</dbReference>
<organism evidence="2 3">
    <name type="scientific">Natrialba chahannaoensis JCM 10990</name>
    <dbReference type="NCBI Taxonomy" id="1227492"/>
    <lineage>
        <taxon>Archaea</taxon>
        <taxon>Methanobacteriati</taxon>
        <taxon>Methanobacteriota</taxon>
        <taxon>Stenosarchaea group</taxon>
        <taxon>Halobacteria</taxon>
        <taxon>Halobacteriales</taxon>
        <taxon>Natrialbaceae</taxon>
        <taxon>Natrialba</taxon>
    </lineage>
</organism>
<evidence type="ECO:0000313" key="3">
    <source>
        <dbReference type="Proteomes" id="UP000011693"/>
    </source>
</evidence>
<proteinExistence type="predicted"/>
<accession>M0APR8</accession>
<dbReference type="EMBL" id="AOIN01000055">
    <property type="protein sequence ID" value="ELY99932.1"/>
    <property type="molecule type" value="Genomic_DNA"/>
</dbReference>
<name>M0APR8_9EURY</name>
<comment type="caution">
    <text evidence="2">The sequence shown here is derived from an EMBL/GenBank/DDBJ whole genome shotgun (WGS) entry which is preliminary data.</text>
</comment>
<feature type="region of interest" description="Disordered" evidence="1">
    <location>
        <begin position="428"/>
        <end position="447"/>
    </location>
</feature>
<keyword evidence="3" id="KW-1185">Reference proteome</keyword>
<dbReference type="OrthoDB" id="191514at2157"/>
<dbReference type="PATRIC" id="fig|1227492.4.peg.1799"/>
<dbReference type="STRING" id="1227492.C482_09198"/>
<feature type="region of interest" description="Disordered" evidence="1">
    <location>
        <begin position="487"/>
        <end position="539"/>
    </location>
</feature>
<feature type="compositionally biased region" description="Low complexity" evidence="1">
    <location>
        <begin position="113"/>
        <end position="132"/>
    </location>
</feature>
<feature type="region of interest" description="Disordered" evidence="1">
    <location>
        <begin position="77"/>
        <end position="132"/>
    </location>
</feature>
<protein>
    <submittedName>
        <fullName evidence="2">Uncharacterized protein</fullName>
    </submittedName>
</protein>
<feature type="compositionally biased region" description="Basic and acidic residues" evidence="1">
    <location>
        <begin position="86"/>
        <end position="99"/>
    </location>
</feature>
<sequence length="820" mass="88735">MAMTDTTATDPVTITVRGTTLQAQDIAGNTNSFGLVGWDRLENQHTFDEPIDAAITGRVSEIRYDLLNMVDIRRVDDTAPGSDTALDDRVGVENGDRGTDTGTDPSTDRSVDADANANANTNTTTNADTDTTNTRISVEAGDQEFSLRNGAYVCRFDSNLFVRLRFDAPASVKNRCRGPLTISFEHPTRVTFGFKSPVDYPREKIKVRPTPDGIATALSHLSVSIETTTEDRAHRNYRGYPPLLEIDPAVTDTHVPPAVREETPDTELELVVPPDRSALFIAAPLAYYLSARVRTTAQATLDEDESAPLLRAPSLDLHHEFEAGSAFAPSVRSLLRRTFFLDLLVSWIEPTELTVLEYDALTASGIDLSGCPGMSIAERVQTYLSFPDQPIDEILPRWPYRMTVSPTTAHVGVLPHLLYDMAAIETPVDSSGSGDSAPSAESPGVAGNLQSVPAVADVLEQDLESSQSERGPLDDRLAVRQRIHGVLADPERGGEDDECAVDGPRLSLSSVSASSSSSSSASAFGSSSESQSHQSTANCSPFVAHPEAYENRLSDLEQQSDERRVVVIFATEHIPESAREHIVDTYRRRSDAVSPRVERVDDPTRVELADVFAAGADFLHYIGDCDDDGVGFACTDGVLSSSALPTNEVGLFQLDATNAVGVARKLIETGSIAGVAGYQTAASERDITVTTTVGELLLYGQSLATAHTCATVQTNSSGGVVVGDGTHRFVAKWQPSEIQSLQETDGGAIRGLSVPFPVDPVGAHWRGSRPEHKRLIPATITHEVAPAELNEYITNTVRPIYYNGEFYWPEEQKQLLYPMS</sequence>